<dbReference type="AlphaFoldDB" id="A0A4Q9MM34"/>
<protein>
    <submittedName>
        <fullName evidence="1">Uncharacterized protein</fullName>
    </submittedName>
</protein>
<name>A0A4Q9MM34_9APHY</name>
<organism evidence="1">
    <name type="scientific">Dichomitus squalens</name>
    <dbReference type="NCBI Taxonomy" id="114155"/>
    <lineage>
        <taxon>Eukaryota</taxon>
        <taxon>Fungi</taxon>
        <taxon>Dikarya</taxon>
        <taxon>Basidiomycota</taxon>
        <taxon>Agaricomycotina</taxon>
        <taxon>Agaricomycetes</taxon>
        <taxon>Polyporales</taxon>
        <taxon>Polyporaceae</taxon>
        <taxon>Dichomitus</taxon>
    </lineage>
</organism>
<dbReference type="EMBL" id="ML143419">
    <property type="protein sequence ID" value="TBU28714.1"/>
    <property type="molecule type" value="Genomic_DNA"/>
</dbReference>
<gene>
    <name evidence="1" type="ORF">BD311DRAFT_314065</name>
</gene>
<reference evidence="1" key="1">
    <citation type="submission" date="2019-01" db="EMBL/GenBank/DDBJ databases">
        <title>Draft genome sequences of three monokaryotic isolates of the white-rot basidiomycete fungus Dichomitus squalens.</title>
        <authorList>
            <consortium name="DOE Joint Genome Institute"/>
            <person name="Lopez S.C."/>
            <person name="Andreopoulos B."/>
            <person name="Pangilinan J."/>
            <person name="Lipzen A."/>
            <person name="Riley R."/>
            <person name="Ahrendt S."/>
            <person name="Ng V."/>
            <person name="Barry K."/>
            <person name="Daum C."/>
            <person name="Grigoriev I.V."/>
            <person name="Hilden K.S."/>
            <person name="Makela M.R."/>
            <person name="de Vries R.P."/>
        </authorList>
    </citation>
    <scope>NUCLEOTIDE SEQUENCE [LARGE SCALE GENOMIC DNA]</scope>
    <source>
        <strain evidence="1">OM18370.1</strain>
    </source>
</reference>
<dbReference type="Proteomes" id="UP000292957">
    <property type="component" value="Unassembled WGS sequence"/>
</dbReference>
<sequence>MVASGPHAFQVGKIHSRFPRTTADTSGRASLDFSVLGFNPVQSACGRVAEAQPRVSGAVYLPVREGWLHLSDAAVACAVWRYVGWNVVPLHWRSREGLLFLAALSSAAVNSVRADCKCGCDSMAKQDAMSGAREDVEEMGSVAGVVRRSQHCLCSHSALCTFTRPKVEAGVGAHFICFTFARSTSTESPTRRSPRERPPSTVD</sequence>
<accession>A0A4Q9MM34</accession>
<proteinExistence type="predicted"/>
<evidence type="ECO:0000313" key="1">
    <source>
        <dbReference type="EMBL" id="TBU28714.1"/>
    </source>
</evidence>